<evidence type="ECO:0000256" key="3">
    <source>
        <dbReference type="ARBA" id="ARBA00022729"/>
    </source>
</evidence>
<evidence type="ECO:0000313" key="11">
    <source>
        <dbReference type="Proteomes" id="UP001321582"/>
    </source>
</evidence>
<evidence type="ECO:0000256" key="4">
    <source>
        <dbReference type="ARBA" id="ARBA00023110"/>
    </source>
</evidence>
<feature type="domain" description="PpiC" evidence="9">
    <location>
        <begin position="153"/>
        <end position="256"/>
    </location>
</feature>
<keyword evidence="3 8" id="KW-0732">Signal</keyword>
<feature type="signal peptide" evidence="8">
    <location>
        <begin position="1"/>
        <end position="23"/>
    </location>
</feature>
<evidence type="ECO:0000313" key="10">
    <source>
        <dbReference type="EMBL" id="BDU51492.1"/>
    </source>
</evidence>
<accession>A0AAU9DN53</accession>
<dbReference type="SUPFAM" id="SSF54534">
    <property type="entry name" value="FKBP-like"/>
    <property type="match status" value="1"/>
</dbReference>
<evidence type="ECO:0000256" key="1">
    <source>
        <dbReference type="ARBA" id="ARBA00000971"/>
    </source>
</evidence>
<dbReference type="PROSITE" id="PS51257">
    <property type="entry name" value="PROKAR_LIPOPROTEIN"/>
    <property type="match status" value="1"/>
</dbReference>
<dbReference type="PROSITE" id="PS01096">
    <property type="entry name" value="PPIC_PPIASE_1"/>
    <property type="match status" value="1"/>
</dbReference>
<dbReference type="InterPro" id="IPR046357">
    <property type="entry name" value="PPIase_dom_sf"/>
</dbReference>
<protein>
    <recommendedName>
        <fullName evidence="2">peptidylprolyl isomerase</fullName>
        <ecNumber evidence="2">5.2.1.8</ecNumber>
    </recommendedName>
</protein>
<dbReference type="PANTHER" id="PTHR47245:SF1">
    <property type="entry name" value="FOLDASE PROTEIN PRSA"/>
    <property type="match status" value="1"/>
</dbReference>
<dbReference type="Pfam" id="PF13616">
    <property type="entry name" value="Rotamase_3"/>
    <property type="match status" value="1"/>
</dbReference>
<evidence type="ECO:0000256" key="5">
    <source>
        <dbReference type="ARBA" id="ARBA00023235"/>
    </source>
</evidence>
<dbReference type="GO" id="GO:0003755">
    <property type="term" value="F:peptidyl-prolyl cis-trans isomerase activity"/>
    <property type="evidence" value="ECO:0007669"/>
    <property type="project" value="UniProtKB-KW"/>
</dbReference>
<dbReference type="EC" id="5.2.1.8" evidence="2"/>
<dbReference type="InterPro" id="IPR027304">
    <property type="entry name" value="Trigger_fact/SurA_dom_sf"/>
</dbReference>
<feature type="chain" id="PRO_5043381240" description="peptidylprolyl isomerase" evidence="8">
    <location>
        <begin position="24"/>
        <end position="315"/>
    </location>
</feature>
<dbReference type="InterPro" id="IPR000297">
    <property type="entry name" value="PPIase_PpiC"/>
</dbReference>
<evidence type="ECO:0000256" key="8">
    <source>
        <dbReference type="SAM" id="SignalP"/>
    </source>
</evidence>
<dbReference type="RefSeq" id="WP_307904382.1">
    <property type="nucleotide sequence ID" value="NZ_AP027059.1"/>
</dbReference>
<organism evidence="10 11">
    <name type="scientific">Haliovirga abyssi</name>
    <dbReference type="NCBI Taxonomy" id="2996794"/>
    <lineage>
        <taxon>Bacteria</taxon>
        <taxon>Fusobacteriati</taxon>
        <taxon>Fusobacteriota</taxon>
        <taxon>Fusobacteriia</taxon>
        <taxon>Fusobacteriales</taxon>
        <taxon>Haliovirgaceae</taxon>
        <taxon>Haliovirga</taxon>
    </lineage>
</organism>
<keyword evidence="11" id="KW-1185">Reference proteome</keyword>
<dbReference type="InterPro" id="IPR023058">
    <property type="entry name" value="PPIase_PpiC_CS"/>
</dbReference>
<reference evidence="10 11" key="1">
    <citation type="submission" date="2022-11" db="EMBL/GenBank/DDBJ databases">
        <title>Haliovirga abyssi gen. nov., sp. nov., a mesophilic fermentative bacterium isolated from the Iheya North hydrothermal field and the proposal of Haliovirgaceae fam. nov.</title>
        <authorList>
            <person name="Miyazaki U."/>
            <person name="Tame A."/>
            <person name="Miyazaki J."/>
            <person name="Takai K."/>
            <person name="Sawayama S."/>
            <person name="Kitajima M."/>
            <person name="Okamoto A."/>
            <person name="Nakagawa S."/>
        </authorList>
    </citation>
    <scope>NUCLEOTIDE SEQUENCE [LARGE SCALE GENOMIC DNA]</scope>
    <source>
        <strain evidence="10 11">IC12</strain>
    </source>
</reference>
<name>A0AAU9DN53_9FUSO</name>
<evidence type="ECO:0000256" key="6">
    <source>
        <dbReference type="PROSITE-ProRule" id="PRU00278"/>
    </source>
</evidence>
<dbReference type="AlphaFoldDB" id="A0AAU9DN53"/>
<comment type="catalytic activity">
    <reaction evidence="1">
        <text>[protein]-peptidylproline (omega=180) = [protein]-peptidylproline (omega=0)</text>
        <dbReference type="Rhea" id="RHEA:16237"/>
        <dbReference type="Rhea" id="RHEA-COMP:10747"/>
        <dbReference type="Rhea" id="RHEA-COMP:10748"/>
        <dbReference type="ChEBI" id="CHEBI:83833"/>
        <dbReference type="ChEBI" id="CHEBI:83834"/>
        <dbReference type="EC" id="5.2.1.8"/>
    </reaction>
</comment>
<feature type="coiled-coil region" evidence="7">
    <location>
        <begin position="129"/>
        <end position="187"/>
    </location>
</feature>
<dbReference type="InterPro" id="IPR050245">
    <property type="entry name" value="PrsA_foldase"/>
</dbReference>
<dbReference type="EMBL" id="AP027059">
    <property type="protein sequence ID" value="BDU51492.1"/>
    <property type="molecule type" value="Genomic_DNA"/>
</dbReference>
<dbReference type="PANTHER" id="PTHR47245">
    <property type="entry name" value="PEPTIDYLPROLYL ISOMERASE"/>
    <property type="match status" value="1"/>
</dbReference>
<dbReference type="Gene3D" id="3.10.50.40">
    <property type="match status" value="1"/>
</dbReference>
<dbReference type="SUPFAM" id="SSF109998">
    <property type="entry name" value="Triger factor/SurA peptide-binding domain-like"/>
    <property type="match status" value="1"/>
</dbReference>
<dbReference type="Proteomes" id="UP001321582">
    <property type="component" value="Chromosome"/>
</dbReference>
<sequence>MKKVVVSMLILAALVGGCNNPTANATKSKKAGNAVNVKKDNSKVLKKIGNDVITENDLKAEMDSIPAQYKAYYDNEKGRQQILDRLVEEKILKDVAIKQGLENDPEFVADLEKQKGRLLASYAVKRNVLDKVKATDAELKKEYEKNKEKYKQEGQVKARHILIKTTSKMTKDELAKAKAKAEKILKEALAGKTDFAELAKKYSEGPSGKTGGELGWFTKKKMVKSFADAAFKGEKGKVYPELVKSQFGYHIIQVEDKKAEGYKPFEEVKKSLEDKVSNDMRRTEYTKWIDNLKKEYLGVKKDEKTAKSSQTKTKK</sequence>
<evidence type="ECO:0000256" key="2">
    <source>
        <dbReference type="ARBA" id="ARBA00013194"/>
    </source>
</evidence>
<evidence type="ECO:0000256" key="7">
    <source>
        <dbReference type="SAM" id="Coils"/>
    </source>
</evidence>
<dbReference type="KEGG" id="haby:HLVA_20610"/>
<dbReference type="Gene3D" id="1.10.4030.10">
    <property type="entry name" value="Porin chaperone SurA, peptide-binding domain"/>
    <property type="match status" value="1"/>
</dbReference>
<keyword evidence="7" id="KW-0175">Coiled coil</keyword>
<gene>
    <name evidence="10" type="ORF">HLVA_20610</name>
</gene>
<evidence type="ECO:0000259" key="9">
    <source>
        <dbReference type="PROSITE" id="PS50198"/>
    </source>
</evidence>
<proteinExistence type="predicted"/>
<dbReference type="PROSITE" id="PS50198">
    <property type="entry name" value="PPIC_PPIASE_2"/>
    <property type="match status" value="1"/>
</dbReference>
<keyword evidence="5 6" id="KW-0413">Isomerase</keyword>
<keyword evidence="4 6" id="KW-0697">Rotamase</keyword>